<keyword evidence="3" id="KW-1185">Reference proteome</keyword>
<name>A0ABT4U138_9ACTN</name>
<organism evidence="2 3">
    <name type="scientific">Nocardiopsis endophytica</name>
    <dbReference type="NCBI Taxonomy" id="3018445"/>
    <lineage>
        <taxon>Bacteria</taxon>
        <taxon>Bacillati</taxon>
        <taxon>Actinomycetota</taxon>
        <taxon>Actinomycetes</taxon>
        <taxon>Streptosporangiales</taxon>
        <taxon>Nocardiopsidaceae</taxon>
        <taxon>Nocardiopsis</taxon>
    </lineage>
</organism>
<evidence type="ECO:0000313" key="3">
    <source>
        <dbReference type="Proteomes" id="UP001527866"/>
    </source>
</evidence>
<proteinExistence type="predicted"/>
<feature type="compositionally biased region" description="Basic and acidic residues" evidence="1">
    <location>
        <begin position="125"/>
        <end position="145"/>
    </location>
</feature>
<dbReference type="EMBL" id="JAQFWQ010000017">
    <property type="protein sequence ID" value="MDA2810646.1"/>
    <property type="molecule type" value="Genomic_DNA"/>
</dbReference>
<dbReference type="Proteomes" id="UP001527866">
    <property type="component" value="Unassembled WGS sequence"/>
</dbReference>
<feature type="region of interest" description="Disordered" evidence="1">
    <location>
        <begin position="119"/>
        <end position="163"/>
    </location>
</feature>
<evidence type="ECO:0000256" key="1">
    <source>
        <dbReference type="SAM" id="MobiDB-lite"/>
    </source>
</evidence>
<feature type="compositionally biased region" description="Low complexity" evidence="1">
    <location>
        <begin position="152"/>
        <end position="163"/>
    </location>
</feature>
<evidence type="ECO:0000313" key="2">
    <source>
        <dbReference type="EMBL" id="MDA2810646.1"/>
    </source>
</evidence>
<protein>
    <submittedName>
        <fullName evidence="2">Uncharacterized protein</fullName>
    </submittedName>
</protein>
<dbReference type="RefSeq" id="WP_270684890.1">
    <property type="nucleotide sequence ID" value="NZ_JAQFWQ010000017.1"/>
</dbReference>
<gene>
    <name evidence="2" type="ORF">O4J56_08370</name>
</gene>
<reference evidence="2 3" key="1">
    <citation type="submission" date="2023-01" db="EMBL/GenBank/DDBJ databases">
        <title>Draft genome sequence of Nocardiopsis sp. RSe5-2 isolated from halophytes.</title>
        <authorList>
            <person name="Duangmal K."/>
            <person name="Chantavorakit T."/>
        </authorList>
    </citation>
    <scope>NUCLEOTIDE SEQUENCE [LARGE SCALE GENOMIC DNA]</scope>
    <source>
        <strain evidence="2 3">RSe5-2</strain>
    </source>
</reference>
<accession>A0ABT4U138</accession>
<comment type="caution">
    <text evidence="2">The sequence shown here is derived from an EMBL/GenBank/DDBJ whole genome shotgun (WGS) entry which is preliminary data.</text>
</comment>
<sequence length="163" mass="17473">MTDLRIRIGFREDTTPEEADEHTRDLLELLEGVDAERVGLDTAPRAVSERARAGDLAVVGGAIIMAGVAVRQAAPHIAAVVQEWLRTRAQKSVTIENGATRLTVQGHTRPEEIERMVSSLARLDTGSRTERPREGDGPVEGRDGAEAEDASGADGPEAAGEER</sequence>